<dbReference type="AlphaFoldDB" id="A6X0X7"/>
<dbReference type="EMBL" id="CP000758">
    <property type="protein sequence ID" value="ABS14881.1"/>
    <property type="molecule type" value="Genomic_DNA"/>
</dbReference>
<feature type="transmembrane region" description="Helical" evidence="1">
    <location>
        <begin position="31"/>
        <end position="53"/>
    </location>
</feature>
<gene>
    <name evidence="2" type="ordered locus">Oant_2165</name>
</gene>
<evidence type="ECO:0000313" key="3">
    <source>
        <dbReference type="Proteomes" id="UP000002301"/>
    </source>
</evidence>
<organism evidence="2 3">
    <name type="scientific">Brucella anthropi (strain ATCC 49188 / DSM 6882 / CCUG 24695 / JCM 21032 / LMG 3331 / NBRC 15819 / NCTC 12168 / Alc 37)</name>
    <name type="common">Ochrobactrum anthropi</name>
    <dbReference type="NCBI Taxonomy" id="439375"/>
    <lineage>
        <taxon>Bacteria</taxon>
        <taxon>Pseudomonadati</taxon>
        <taxon>Pseudomonadota</taxon>
        <taxon>Alphaproteobacteria</taxon>
        <taxon>Hyphomicrobiales</taxon>
        <taxon>Brucellaceae</taxon>
        <taxon>Brucella/Ochrobactrum group</taxon>
        <taxon>Brucella</taxon>
    </lineage>
</organism>
<name>A6X0X7_BRUA4</name>
<proteinExistence type="predicted"/>
<dbReference type="STRING" id="439375.Oant_2165"/>
<keyword evidence="1" id="KW-1133">Transmembrane helix</keyword>
<sequence>MDQSTTPLFRNEAVVARRDAWLGSPRLIQPISVQLATVIGVTVVALIGIVLAFGEYTRRVRVHGAVVPSVTAYECVRWPFWKMVASYKL</sequence>
<accession>A6X0X7</accession>
<dbReference type="eggNOG" id="COG0845">
    <property type="taxonomic scope" value="Bacteria"/>
</dbReference>
<evidence type="ECO:0000313" key="2">
    <source>
        <dbReference type="EMBL" id="ABS14881.1"/>
    </source>
</evidence>
<protein>
    <submittedName>
        <fullName evidence="2">Uncharacterized protein</fullName>
    </submittedName>
</protein>
<keyword evidence="1" id="KW-0472">Membrane</keyword>
<dbReference type="Proteomes" id="UP000002301">
    <property type="component" value="Chromosome 1"/>
</dbReference>
<reference evidence="2 3" key="1">
    <citation type="journal article" date="2011" name="J. Bacteriol.">
        <title>Genome of Ochrobactrum anthropi ATCC 49188 T, a versatile opportunistic pathogen and symbiont of several eukaryotic hosts.</title>
        <authorList>
            <person name="Chain P.S."/>
            <person name="Lang D.M."/>
            <person name="Comerci D.J."/>
            <person name="Malfatti S.A."/>
            <person name="Vergez L.M."/>
            <person name="Shin M."/>
            <person name="Ugalde R.A."/>
            <person name="Garcia E."/>
            <person name="Tolmasky M.E."/>
        </authorList>
    </citation>
    <scope>NUCLEOTIDE SEQUENCE [LARGE SCALE GENOMIC DNA]</scope>
    <source>
        <strain evidence="3">ATCC 49188 / DSM 6882 / CCUG 24695 / JCM 21032 / LMG 3331 / NBRC 15819 / NCTC 12168 / Alc 37</strain>
    </source>
</reference>
<keyword evidence="3" id="KW-1185">Reference proteome</keyword>
<keyword evidence="1" id="KW-0812">Transmembrane</keyword>
<evidence type="ECO:0000256" key="1">
    <source>
        <dbReference type="SAM" id="Phobius"/>
    </source>
</evidence>
<dbReference type="HOGENOM" id="CLU_2451711_0_0_5"/>
<dbReference type="KEGG" id="oan:Oant_2165"/>